<dbReference type="Gene3D" id="3.40.50.11860">
    <property type="entry name" value="Diphthamide synthesis DPH1/DPH2 domain 3"/>
    <property type="match status" value="1"/>
</dbReference>
<dbReference type="Gene3D" id="3.40.50.11840">
    <property type="entry name" value="Diphthamide synthesis DPH1/DPH2 domain 1"/>
    <property type="match status" value="1"/>
</dbReference>
<evidence type="ECO:0000256" key="8">
    <source>
        <dbReference type="ARBA" id="ARBA00023014"/>
    </source>
</evidence>
<keyword evidence="10" id="KW-0004">4Fe-4S</keyword>
<dbReference type="InterPro" id="IPR022428">
    <property type="entry name" value="Dph2_arc"/>
</dbReference>
<dbReference type="OrthoDB" id="314at2157"/>
<gene>
    <name evidence="11" type="ORF">JH146_1399</name>
</gene>
<name>A0A076LDD9_9EURY</name>
<dbReference type="EMBL" id="CP009149">
    <property type="protein sequence ID" value="AIJ06241.1"/>
    <property type="molecule type" value="Genomic_DNA"/>
</dbReference>
<protein>
    <recommendedName>
        <fullName evidence="3 10">2-(3-amino-3-carboxypropyl)histidine synthase</fullName>
        <ecNumber evidence="3 10">2.5.1.108</ecNumber>
    </recommendedName>
</protein>
<keyword evidence="8 10" id="KW-0411">Iron-sulfur</keyword>
<evidence type="ECO:0000256" key="6">
    <source>
        <dbReference type="ARBA" id="ARBA00022723"/>
    </source>
</evidence>
<evidence type="ECO:0000256" key="9">
    <source>
        <dbReference type="ARBA" id="ARBA00048403"/>
    </source>
</evidence>
<evidence type="ECO:0000256" key="1">
    <source>
        <dbReference type="ARBA" id="ARBA00001966"/>
    </source>
</evidence>
<organism evidence="11 12">
    <name type="scientific">Methanocaldococcus bathoardescens</name>
    <dbReference type="NCBI Taxonomy" id="1301915"/>
    <lineage>
        <taxon>Archaea</taxon>
        <taxon>Methanobacteriati</taxon>
        <taxon>Methanobacteriota</taxon>
        <taxon>Methanomada group</taxon>
        <taxon>Methanococci</taxon>
        <taxon>Methanococcales</taxon>
        <taxon>Methanocaldococcaceae</taxon>
        <taxon>Methanocaldococcus</taxon>
    </lineage>
</organism>
<comment type="similarity">
    <text evidence="10">Belongs to the DPH1/DPH2 family.</text>
</comment>
<evidence type="ECO:0000256" key="3">
    <source>
        <dbReference type="ARBA" id="ARBA00012221"/>
    </source>
</evidence>
<dbReference type="AlphaFoldDB" id="A0A076LDD9"/>
<dbReference type="HOGENOM" id="CLU_037146_0_0_2"/>
<comment type="pathway">
    <text evidence="2 10">Protein modification; peptidyl-diphthamide biosynthesis.</text>
</comment>
<keyword evidence="5 10" id="KW-0949">S-adenosyl-L-methionine</keyword>
<evidence type="ECO:0000313" key="12">
    <source>
        <dbReference type="Proteomes" id="UP000028781"/>
    </source>
</evidence>
<dbReference type="SFLD" id="SFLDS00032">
    <property type="entry name" value="Radical_SAM_3-amino-3-carboxyp"/>
    <property type="match status" value="1"/>
</dbReference>
<comment type="function">
    <text evidence="10">Catalyzes the first step of diphthamide biosynthesis, i.e. the transfer of the 3-amino-3-carboxypropyl group from S-adenosyl-L-methionine (SAM) to the C2 position of the imidazole ring of the target histidine residue in translation elongation factor 2 (EF-2).</text>
</comment>
<dbReference type="InterPro" id="IPR042265">
    <property type="entry name" value="DPH1/DPH2_3"/>
</dbReference>
<keyword evidence="7 10" id="KW-0408">Iron</keyword>
<dbReference type="STRING" id="1301915.JH146_1399"/>
<dbReference type="PANTHER" id="PTHR10762:SF1">
    <property type="entry name" value="2-(3-AMINO-3-CARBOXYPROPYL)HISTIDINE SYNTHASE SUBUNIT 1"/>
    <property type="match status" value="1"/>
</dbReference>
<dbReference type="NCBIfam" id="TIGR03682">
    <property type="entry name" value="arCOG04112"/>
    <property type="match status" value="1"/>
</dbReference>
<evidence type="ECO:0000256" key="5">
    <source>
        <dbReference type="ARBA" id="ARBA00022691"/>
    </source>
</evidence>
<keyword evidence="12" id="KW-1185">Reference proteome</keyword>
<dbReference type="EC" id="2.5.1.108" evidence="3 10"/>
<reference evidence="11 12" key="1">
    <citation type="journal article" date="2015" name="Int. J. Syst. Evol. Microbiol.">
        <title>M ethanocaldococcus bathoardescens sp. nov., a hyperthermophilic methanogen isolated from a volcanically active deep-sea hydrothermal vent.</title>
        <authorList>
            <person name="Stewart L.C."/>
            <person name="Jung J.H."/>
            <person name="Kim Y.T."/>
            <person name="Kwon S.W."/>
            <person name="Park C.S."/>
            <person name="Holden J.F."/>
        </authorList>
    </citation>
    <scope>NUCLEOTIDE SEQUENCE [LARGE SCALE GENOMIC DNA]</scope>
    <source>
        <strain evidence="11 12">JH146</strain>
    </source>
</reference>
<evidence type="ECO:0000256" key="10">
    <source>
        <dbReference type="PIRNR" id="PIRNR004967"/>
    </source>
</evidence>
<dbReference type="Gene3D" id="3.40.50.11850">
    <property type="entry name" value="Diphthamide synthesis DPH1/DPH2 domain 2"/>
    <property type="match status" value="1"/>
</dbReference>
<comment type="cofactor">
    <cofactor evidence="1 10">
        <name>[4Fe-4S] cluster</name>
        <dbReference type="ChEBI" id="CHEBI:49883"/>
    </cofactor>
</comment>
<dbReference type="GO" id="GO:0046872">
    <property type="term" value="F:metal ion binding"/>
    <property type="evidence" value="ECO:0007669"/>
    <property type="project" value="UniProtKB-KW"/>
</dbReference>
<sequence length="323" mass="37880">MFDLETERVIKEIENLNKKNPKVVFQAPEGLKLPIEKEIEKIKKYFKEKGKNVEIYLWGGSCFGACDLIDNYIKNLNVDLIVHYGHEKLSYAEPEIKTLFIPAYHVFDKDEEEKILNDIKNFIEKHENEGKKVAIATTIQYKKLLKDFNPSIILGCRGEVKEGDVILFVGTGRFHPLMIAYKYQREVFIYNPVSKCFDKISEEEINKFIKKRILAVSKLMLNKPKKVGVVLSTKKGQCRKNVFDEIIKLLEENNINYIPIVVDNLSPEILFYDVDCYIIVACPRIVLDDYILYKKPIYTPEEFKLFLKNSFEYKFDEIKEDDF</sequence>
<dbReference type="UniPathway" id="UPA00559"/>
<evidence type="ECO:0000313" key="11">
    <source>
        <dbReference type="EMBL" id="AIJ06241.1"/>
    </source>
</evidence>
<evidence type="ECO:0000256" key="2">
    <source>
        <dbReference type="ARBA" id="ARBA00005156"/>
    </source>
</evidence>
<dbReference type="InterPro" id="IPR035435">
    <property type="entry name" value="DPH1/DPH2_euk_archaea"/>
</dbReference>
<accession>A0A076LDD9</accession>
<dbReference type="InterPro" id="IPR042263">
    <property type="entry name" value="DPH1/DPH2_1"/>
</dbReference>
<evidence type="ECO:0000256" key="7">
    <source>
        <dbReference type="ARBA" id="ARBA00023004"/>
    </source>
</evidence>
<proteinExistence type="inferred from homology"/>
<dbReference type="InterPro" id="IPR042264">
    <property type="entry name" value="DPH1/DPH2_2"/>
</dbReference>
<dbReference type="PANTHER" id="PTHR10762">
    <property type="entry name" value="DIPHTHAMIDE BIOSYNTHESIS PROTEIN"/>
    <property type="match status" value="1"/>
</dbReference>
<comment type="catalytic activity">
    <reaction evidence="9 10">
        <text>L-histidyl-[translation elongation factor 2] + S-adenosyl-L-methionine = 2-[(3S)-amino-3-carboxypropyl]-L-histidyl-[translation elongation factor 2] + S-methyl-5'-thioadenosine + H(+)</text>
        <dbReference type="Rhea" id="RHEA:36783"/>
        <dbReference type="Rhea" id="RHEA-COMP:9748"/>
        <dbReference type="Rhea" id="RHEA-COMP:9749"/>
        <dbReference type="ChEBI" id="CHEBI:15378"/>
        <dbReference type="ChEBI" id="CHEBI:17509"/>
        <dbReference type="ChEBI" id="CHEBI:29979"/>
        <dbReference type="ChEBI" id="CHEBI:59789"/>
        <dbReference type="ChEBI" id="CHEBI:73995"/>
        <dbReference type="EC" id="2.5.1.108"/>
    </reaction>
</comment>
<keyword evidence="6 10" id="KW-0479">Metal-binding</keyword>
<dbReference type="PIRSF" id="PIRSF004967">
    <property type="entry name" value="DPH1"/>
    <property type="match status" value="1"/>
</dbReference>
<dbReference type="Proteomes" id="UP000028781">
    <property type="component" value="Chromosome"/>
</dbReference>
<evidence type="ECO:0000256" key="4">
    <source>
        <dbReference type="ARBA" id="ARBA00022679"/>
    </source>
</evidence>
<dbReference type="KEGG" id="mjh:JH146_1399"/>
<dbReference type="InterPro" id="IPR016435">
    <property type="entry name" value="DPH1/DPH2"/>
</dbReference>
<dbReference type="GO" id="GO:0017183">
    <property type="term" value="P:protein histidyl modification to diphthamide"/>
    <property type="evidence" value="ECO:0007669"/>
    <property type="project" value="UniProtKB-UniRule"/>
</dbReference>
<dbReference type="RefSeq" id="WP_048202335.1">
    <property type="nucleotide sequence ID" value="NZ_CP009149.1"/>
</dbReference>
<dbReference type="NCBIfam" id="TIGR00322">
    <property type="entry name" value="diphth2_R"/>
    <property type="match status" value="1"/>
</dbReference>
<keyword evidence="4 10" id="KW-0808">Transferase</keyword>
<dbReference type="GeneID" id="24892031"/>
<dbReference type="Pfam" id="PF01866">
    <property type="entry name" value="Diphthamide_syn"/>
    <property type="match status" value="1"/>
</dbReference>
<dbReference type="GO" id="GO:0090560">
    <property type="term" value="F:2-(3-amino-3-carboxypropyl)histidine synthase activity"/>
    <property type="evidence" value="ECO:0007669"/>
    <property type="project" value="UniProtKB-UniRule"/>
</dbReference>
<dbReference type="GO" id="GO:0051539">
    <property type="term" value="F:4 iron, 4 sulfur cluster binding"/>
    <property type="evidence" value="ECO:0007669"/>
    <property type="project" value="UniProtKB-UniRule"/>
</dbReference>